<evidence type="ECO:0000313" key="1">
    <source>
        <dbReference type="EMBL" id="KAG8368868.1"/>
    </source>
</evidence>
<organism evidence="1 2">
    <name type="scientific">Buddleja alternifolia</name>
    <dbReference type="NCBI Taxonomy" id="168488"/>
    <lineage>
        <taxon>Eukaryota</taxon>
        <taxon>Viridiplantae</taxon>
        <taxon>Streptophyta</taxon>
        <taxon>Embryophyta</taxon>
        <taxon>Tracheophyta</taxon>
        <taxon>Spermatophyta</taxon>
        <taxon>Magnoliopsida</taxon>
        <taxon>eudicotyledons</taxon>
        <taxon>Gunneridae</taxon>
        <taxon>Pentapetalae</taxon>
        <taxon>asterids</taxon>
        <taxon>lamiids</taxon>
        <taxon>Lamiales</taxon>
        <taxon>Scrophulariaceae</taxon>
        <taxon>Buddlejeae</taxon>
        <taxon>Buddleja</taxon>
    </lineage>
</organism>
<comment type="caution">
    <text evidence="1">The sequence shown here is derived from an EMBL/GenBank/DDBJ whole genome shotgun (WGS) entry which is preliminary data.</text>
</comment>
<accession>A0AAV6WF93</accession>
<name>A0AAV6WF93_9LAMI</name>
<dbReference type="AlphaFoldDB" id="A0AAV6WF93"/>
<proteinExistence type="predicted"/>
<dbReference type="Proteomes" id="UP000826271">
    <property type="component" value="Unassembled WGS sequence"/>
</dbReference>
<sequence length="153" mass="17524">MSDLKVCSLISSFDLETELFLTFSPPPPRFPESRRFLGVLVILEDCLCLCDNTCDDEIVVWMMKEDCWRKEFVINKLVNLAGPSYEVVYPLKVFRNVDVLIRWDDYYLFYCSDKNRTATEIATIELLGPGGIEAMPHTSSFVSLKCFGVENVS</sequence>
<evidence type="ECO:0008006" key="3">
    <source>
        <dbReference type="Google" id="ProtNLM"/>
    </source>
</evidence>
<dbReference type="EMBL" id="WHWC01000015">
    <property type="protein sequence ID" value="KAG8368868.1"/>
    <property type="molecule type" value="Genomic_DNA"/>
</dbReference>
<protein>
    <recommendedName>
        <fullName evidence="3">F-box associated domain-containing protein</fullName>
    </recommendedName>
</protein>
<evidence type="ECO:0000313" key="2">
    <source>
        <dbReference type="Proteomes" id="UP000826271"/>
    </source>
</evidence>
<gene>
    <name evidence="1" type="ORF">BUALT_Bualt15G0091400</name>
</gene>
<reference evidence="1" key="1">
    <citation type="submission" date="2019-10" db="EMBL/GenBank/DDBJ databases">
        <authorList>
            <person name="Zhang R."/>
            <person name="Pan Y."/>
            <person name="Wang J."/>
            <person name="Ma R."/>
            <person name="Yu S."/>
        </authorList>
    </citation>
    <scope>NUCLEOTIDE SEQUENCE</scope>
    <source>
        <strain evidence="1">LA-IB0</strain>
        <tissue evidence="1">Leaf</tissue>
    </source>
</reference>
<keyword evidence="2" id="KW-1185">Reference proteome</keyword>